<dbReference type="CDD" id="cd04301">
    <property type="entry name" value="NAT_SF"/>
    <property type="match status" value="1"/>
</dbReference>
<proteinExistence type="predicted"/>
<dbReference type="GO" id="GO:0016747">
    <property type="term" value="F:acyltransferase activity, transferring groups other than amino-acyl groups"/>
    <property type="evidence" value="ECO:0007669"/>
    <property type="project" value="InterPro"/>
</dbReference>
<reference evidence="2 3" key="1">
    <citation type="submission" date="2010-04" db="EMBL/GenBank/DDBJ databases">
        <authorList>
            <person name="Qin X."/>
            <person name="Bachman B."/>
            <person name="Battles P."/>
            <person name="Bell A."/>
            <person name="Bess C."/>
            <person name="Bickham C."/>
            <person name="Chaboub L."/>
            <person name="Chen D."/>
            <person name="Coyle M."/>
            <person name="Deiros D.R."/>
            <person name="Dinh H."/>
            <person name="Forbes L."/>
            <person name="Fowler G."/>
            <person name="Francisco L."/>
            <person name="Fu Q."/>
            <person name="Gubbala S."/>
            <person name="Hale W."/>
            <person name="Han Y."/>
            <person name="Hemphill L."/>
            <person name="Highlander S.K."/>
            <person name="Hirani K."/>
            <person name="Hogues M."/>
            <person name="Jackson L."/>
            <person name="Jakkamsetti A."/>
            <person name="Javaid M."/>
            <person name="Jiang H."/>
            <person name="Korchina V."/>
            <person name="Kovar C."/>
            <person name="Lara F."/>
            <person name="Lee S."/>
            <person name="Mata R."/>
            <person name="Mathew T."/>
            <person name="Moen C."/>
            <person name="Morales K."/>
            <person name="Munidasa M."/>
            <person name="Nazareth L."/>
            <person name="Ngo R."/>
            <person name="Nguyen L."/>
            <person name="Okwuonu G."/>
            <person name="Ongeri F."/>
            <person name="Patil S."/>
            <person name="Petrosino J."/>
            <person name="Pham C."/>
            <person name="Pham P."/>
            <person name="Pu L.-L."/>
            <person name="Puazo M."/>
            <person name="Raj R."/>
            <person name="Reid J."/>
            <person name="Rouhana J."/>
            <person name="Saada N."/>
            <person name="Shang Y."/>
            <person name="Simmons D."/>
            <person name="Thornton R."/>
            <person name="Warren J."/>
            <person name="Weissenberger G."/>
            <person name="Zhang J."/>
            <person name="Zhang L."/>
            <person name="Zhou C."/>
            <person name="Zhu D."/>
            <person name="Muzny D."/>
            <person name="Worley K."/>
            <person name="Gibbs R."/>
        </authorList>
    </citation>
    <scope>NUCLEOTIDE SEQUENCE [LARGE SCALE GENOMIC DNA]</scope>
    <source>
        <strain evidence="2 3">ATCC 49957</strain>
    </source>
</reference>
<dbReference type="Gene3D" id="3.40.630.30">
    <property type="match status" value="1"/>
</dbReference>
<dbReference type="InterPro" id="IPR016181">
    <property type="entry name" value="Acyl_CoA_acyltransferase"/>
</dbReference>
<sequence length="162" mass="17693">MRAEWRPMTPEDLPAMTAIADLVHADFPEDAAVLAERQRLFPAGAWLLEGEGRALGYALSHPWHSLRPPPLNEPLGALPEQPGCYYIHDVALRPEARGLGAAGRLMPLLDQAAQGLPEMALVAVHGSVPFWQRHGFAVVEAPALAEKLVSYGNDARYMKKSI</sequence>
<accession>D5RR78</accession>
<dbReference type="Proteomes" id="UP000005324">
    <property type="component" value="Unassembled WGS sequence"/>
</dbReference>
<gene>
    <name evidence="2" type="ORF">HMPREF0731_3590</name>
</gene>
<dbReference type="EMBL" id="ADVL01000690">
    <property type="protein sequence ID" value="EFH10184.1"/>
    <property type="molecule type" value="Genomic_DNA"/>
</dbReference>
<protein>
    <submittedName>
        <fullName evidence="2">Acetyltransferase, GNAT family</fullName>
        <ecNumber evidence="2">2.3.1.-</ecNumber>
    </submittedName>
</protein>
<keyword evidence="2" id="KW-0012">Acyltransferase</keyword>
<dbReference type="SUPFAM" id="SSF55729">
    <property type="entry name" value="Acyl-CoA N-acyltransferases (Nat)"/>
    <property type="match status" value="1"/>
</dbReference>
<comment type="caution">
    <text evidence="2">The sequence shown here is derived from an EMBL/GenBank/DDBJ whole genome shotgun (WGS) entry which is preliminary data.</text>
</comment>
<keyword evidence="2" id="KW-0808">Transferase</keyword>
<dbReference type="InterPro" id="IPR000182">
    <property type="entry name" value="GNAT_dom"/>
</dbReference>
<evidence type="ECO:0000259" key="1">
    <source>
        <dbReference type="PROSITE" id="PS51186"/>
    </source>
</evidence>
<keyword evidence="3" id="KW-1185">Reference proteome</keyword>
<dbReference type="PROSITE" id="PS51186">
    <property type="entry name" value="GNAT"/>
    <property type="match status" value="1"/>
</dbReference>
<organism evidence="2 3">
    <name type="scientific">Pseudoroseomonas cervicalis ATCC 49957</name>
    <dbReference type="NCBI Taxonomy" id="525371"/>
    <lineage>
        <taxon>Bacteria</taxon>
        <taxon>Pseudomonadati</taxon>
        <taxon>Pseudomonadota</taxon>
        <taxon>Alphaproteobacteria</taxon>
        <taxon>Acetobacterales</taxon>
        <taxon>Roseomonadaceae</taxon>
        <taxon>Roseomonas</taxon>
    </lineage>
</organism>
<dbReference type="AlphaFoldDB" id="D5RR78"/>
<dbReference type="EC" id="2.3.1.-" evidence="2"/>
<evidence type="ECO:0000313" key="3">
    <source>
        <dbReference type="Proteomes" id="UP000005324"/>
    </source>
</evidence>
<evidence type="ECO:0000313" key="2">
    <source>
        <dbReference type="EMBL" id="EFH10184.1"/>
    </source>
</evidence>
<feature type="domain" description="N-acetyltransferase" evidence="1">
    <location>
        <begin position="3"/>
        <end position="162"/>
    </location>
</feature>
<dbReference type="HOGENOM" id="CLU_099842_0_0_5"/>
<name>D5RR78_9PROT</name>
<dbReference type="Pfam" id="PF00583">
    <property type="entry name" value="Acetyltransf_1"/>
    <property type="match status" value="1"/>
</dbReference>